<feature type="region of interest" description="Disordered" evidence="1">
    <location>
        <begin position="144"/>
        <end position="188"/>
    </location>
</feature>
<evidence type="ECO:0000313" key="2">
    <source>
        <dbReference type="EMBL" id="CAJ1931930.1"/>
    </source>
</evidence>
<evidence type="ECO:0000256" key="1">
    <source>
        <dbReference type="SAM" id="MobiDB-lite"/>
    </source>
</evidence>
<proteinExistence type="predicted"/>
<protein>
    <submittedName>
        <fullName evidence="2">Uncharacterized protein</fullName>
    </submittedName>
</protein>
<comment type="caution">
    <text evidence="2">The sequence shown here is derived from an EMBL/GenBank/DDBJ whole genome shotgun (WGS) entry which is preliminary data.</text>
</comment>
<organism evidence="2 3">
    <name type="scientific">Cylindrotheca closterium</name>
    <dbReference type="NCBI Taxonomy" id="2856"/>
    <lineage>
        <taxon>Eukaryota</taxon>
        <taxon>Sar</taxon>
        <taxon>Stramenopiles</taxon>
        <taxon>Ochrophyta</taxon>
        <taxon>Bacillariophyta</taxon>
        <taxon>Bacillariophyceae</taxon>
        <taxon>Bacillariophycidae</taxon>
        <taxon>Bacillariales</taxon>
        <taxon>Bacillariaceae</taxon>
        <taxon>Cylindrotheca</taxon>
    </lineage>
</organism>
<reference evidence="2" key="1">
    <citation type="submission" date="2023-08" db="EMBL/GenBank/DDBJ databases">
        <authorList>
            <person name="Audoor S."/>
            <person name="Bilcke G."/>
        </authorList>
    </citation>
    <scope>NUCLEOTIDE SEQUENCE</scope>
</reference>
<evidence type="ECO:0000313" key="3">
    <source>
        <dbReference type="Proteomes" id="UP001295423"/>
    </source>
</evidence>
<gene>
    <name evidence="2" type="ORF">CYCCA115_LOCUS2613</name>
</gene>
<name>A0AAD2CEE1_9STRA</name>
<dbReference type="Proteomes" id="UP001295423">
    <property type="component" value="Unassembled WGS sequence"/>
</dbReference>
<feature type="region of interest" description="Disordered" evidence="1">
    <location>
        <begin position="77"/>
        <end position="113"/>
    </location>
</feature>
<feature type="compositionally biased region" description="Polar residues" evidence="1">
    <location>
        <begin position="164"/>
        <end position="176"/>
    </location>
</feature>
<dbReference type="EMBL" id="CAKOGP040000191">
    <property type="protein sequence ID" value="CAJ1931930.1"/>
    <property type="molecule type" value="Genomic_DNA"/>
</dbReference>
<accession>A0AAD2CEE1</accession>
<feature type="compositionally biased region" description="Acidic residues" evidence="1">
    <location>
        <begin position="146"/>
        <end position="158"/>
    </location>
</feature>
<feature type="compositionally biased region" description="Low complexity" evidence="1">
    <location>
        <begin position="95"/>
        <end position="109"/>
    </location>
</feature>
<keyword evidence="3" id="KW-1185">Reference proteome</keyword>
<sequence length="201" mass="21988">MKPFCPLVLMAVGATASTFPRNNVSFGIVRRQPSLLVKQESNNNSKPSDSESTLSSMLSIRGGAYDPYMGDIYYSEVSPENSMPEQGSHDITYPTNTNNNNNDNTNDDTPVVSSSQVMYEGGCFVSSDSVGPVESMFNSFFKSFGDSEEDDDDDDDDNDGHSSMLANGSLTQSRRMQSAADRSYQSYASSAVYLESEVQFQ</sequence>
<dbReference type="AlphaFoldDB" id="A0AAD2CEE1"/>